<dbReference type="PANTHER" id="PTHR34598">
    <property type="entry name" value="BLL6449 PROTEIN"/>
    <property type="match status" value="1"/>
</dbReference>
<keyword evidence="1" id="KW-0560">Oxidoreductase</keyword>
<feature type="compositionally biased region" description="Basic and acidic residues" evidence="3">
    <location>
        <begin position="1"/>
        <end position="12"/>
    </location>
</feature>
<gene>
    <name evidence="4" type="ORF">EJ08DRAFT_697532</name>
</gene>
<accession>A0A9P4NQK0</accession>
<evidence type="ECO:0000313" key="4">
    <source>
        <dbReference type="EMBL" id="KAF2430240.1"/>
    </source>
</evidence>
<evidence type="ECO:0000256" key="3">
    <source>
        <dbReference type="SAM" id="MobiDB-lite"/>
    </source>
</evidence>
<evidence type="ECO:0000256" key="1">
    <source>
        <dbReference type="ARBA" id="ARBA00023002"/>
    </source>
</evidence>
<proteinExistence type="inferred from homology"/>
<keyword evidence="5" id="KW-1185">Reference proteome</keyword>
<protein>
    <submittedName>
        <fullName evidence="4">Uncharacterized protein</fullName>
    </submittedName>
</protein>
<dbReference type="GO" id="GO:0016491">
    <property type="term" value="F:oxidoreductase activity"/>
    <property type="evidence" value="ECO:0007669"/>
    <property type="project" value="UniProtKB-KW"/>
</dbReference>
<evidence type="ECO:0000256" key="2">
    <source>
        <dbReference type="ARBA" id="ARBA00023604"/>
    </source>
</evidence>
<dbReference type="PANTHER" id="PTHR34598:SF3">
    <property type="entry name" value="OXIDOREDUCTASE AN1597"/>
    <property type="match status" value="1"/>
</dbReference>
<dbReference type="OrthoDB" id="412788at2759"/>
<feature type="region of interest" description="Disordered" evidence="3">
    <location>
        <begin position="1"/>
        <end position="29"/>
    </location>
</feature>
<dbReference type="Proteomes" id="UP000800235">
    <property type="component" value="Unassembled WGS sequence"/>
</dbReference>
<dbReference type="InterPro" id="IPR044053">
    <property type="entry name" value="AsaB-like"/>
</dbReference>
<reference evidence="4" key="1">
    <citation type="journal article" date="2020" name="Stud. Mycol.">
        <title>101 Dothideomycetes genomes: a test case for predicting lifestyles and emergence of pathogens.</title>
        <authorList>
            <person name="Haridas S."/>
            <person name="Albert R."/>
            <person name="Binder M."/>
            <person name="Bloem J."/>
            <person name="Labutti K."/>
            <person name="Salamov A."/>
            <person name="Andreopoulos B."/>
            <person name="Baker S."/>
            <person name="Barry K."/>
            <person name="Bills G."/>
            <person name="Bluhm B."/>
            <person name="Cannon C."/>
            <person name="Castanera R."/>
            <person name="Culley D."/>
            <person name="Daum C."/>
            <person name="Ezra D."/>
            <person name="Gonzalez J."/>
            <person name="Henrissat B."/>
            <person name="Kuo A."/>
            <person name="Liang C."/>
            <person name="Lipzen A."/>
            <person name="Lutzoni F."/>
            <person name="Magnuson J."/>
            <person name="Mondo S."/>
            <person name="Nolan M."/>
            <person name="Ohm R."/>
            <person name="Pangilinan J."/>
            <person name="Park H.-J."/>
            <person name="Ramirez L."/>
            <person name="Alfaro M."/>
            <person name="Sun H."/>
            <person name="Tritt A."/>
            <person name="Yoshinaga Y."/>
            <person name="Zwiers L.-H."/>
            <person name="Turgeon B."/>
            <person name="Goodwin S."/>
            <person name="Spatafora J."/>
            <person name="Crous P."/>
            <person name="Grigoriev I."/>
        </authorList>
    </citation>
    <scope>NUCLEOTIDE SEQUENCE</scope>
    <source>
        <strain evidence="4">CBS 130266</strain>
    </source>
</reference>
<comment type="caution">
    <text evidence="4">The sequence shown here is derived from an EMBL/GenBank/DDBJ whole genome shotgun (WGS) entry which is preliminary data.</text>
</comment>
<comment type="similarity">
    <text evidence="2">Belongs to the asaB hydroxylase/desaturase family.</text>
</comment>
<evidence type="ECO:0000313" key="5">
    <source>
        <dbReference type="Proteomes" id="UP000800235"/>
    </source>
</evidence>
<organism evidence="4 5">
    <name type="scientific">Tothia fuscella</name>
    <dbReference type="NCBI Taxonomy" id="1048955"/>
    <lineage>
        <taxon>Eukaryota</taxon>
        <taxon>Fungi</taxon>
        <taxon>Dikarya</taxon>
        <taxon>Ascomycota</taxon>
        <taxon>Pezizomycotina</taxon>
        <taxon>Dothideomycetes</taxon>
        <taxon>Pleosporomycetidae</taxon>
        <taxon>Venturiales</taxon>
        <taxon>Cylindrosympodiaceae</taxon>
        <taxon>Tothia</taxon>
    </lineage>
</organism>
<dbReference type="NCBIfam" id="NF041278">
    <property type="entry name" value="CmcJ_NvfI_EfuI"/>
    <property type="match status" value="1"/>
</dbReference>
<dbReference type="EMBL" id="MU007040">
    <property type="protein sequence ID" value="KAF2430240.1"/>
    <property type="molecule type" value="Genomic_DNA"/>
</dbReference>
<dbReference type="AlphaFoldDB" id="A0A9P4NQK0"/>
<sequence>MPHFHSIEEKNDTTSPDIPPPIPNNKPKNVTATLHYLSPTQVYTPSTPPIQVVTRSTTLRDPRTTVVLSPGPSETIHDVRGREKDFTLEKNGFCFLRKESNVGGFESRERIWREYVEGECRELVMEAMGGKDGGVDEVVGFHEGKRGCNKEWKQASDGQRTNPFAKQVHVDQTERTIHQIVSSQMDIKAAWLLKGRIRQVNIWRPLYNPVYDCSLCVADSSTLIPTDIMECHRIRESDGAFLDTMGTIRYREGRKWYHKSEMEPDECVLFMGYDSDCARGKREGTGFTLHSAFDLPDVPPGLPPRSSIEVRMLVFTWPKEPLYIDPPMGRLTAEAPPRDVDDYASHHTQNAEIEGVEEQVDVGRRGSSFSWYTLPIPDKEGKIFEMDISEYDPAELTLSRSRSRRDSFDYYNALASPSISPPPDHMSSHLLIAYSSNLTEEELLDAVVKRTDEAKRQYANAMRLMEQVKKDGEVRKKVLGMLNERRKEELRRERERMAWRMRRIGVEDL</sequence>
<name>A0A9P4NQK0_9PEZI</name>